<evidence type="ECO:0000313" key="2">
    <source>
        <dbReference type="Proteomes" id="UP000000724"/>
    </source>
</evidence>
<dbReference type="EMBL" id="AM920428">
    <property type="protein sequence ID" value="CAP91554.1"/>
    <property type="molecule type" value="Genomic_DNA"/>
</dbReference>
<dbReference type="OrthoDB" id="10585904at2759"/>
<name>B6H2B9_PENRW</name>
<reference evidence="1 2" key="1">
    <citation type="journal article" date="2008" name="Nat. Biotechnol.">
        <title>Genome sequencing and analysis of the filamentous fungus Penicillium chrysogenum.</title>
        <authorList>
            <person name="van den Berg M.A."/>
            <person name="Albang R."/>
            <person name="Albermann K."/>
            <person name="Badger J.H."/>
            <person name="Daran J.-M."/>
            <person name="Driessen A.J.M."/>
            <person name="Garcia-Estrada C."/>
            <person name="Fedorova N.D."/>
            <person name="Harris D.M."/>
            <person name="Heijne W.H.M."/>
            <person name="Joardar V.S."/>
            <person name="Kiel J.A.K.W."/>
            <person name="Kovalchuk A."/>
            <person name="Martin J.F."/>
            <person name="Nierman W.C."/>
            <person name="Nijland J.G."/>
            <person name="Pronk J.T."/>
            <person name="Roubos J.A."/>
            <person name="van der Klei I.J."/>
            <person name="van Peij N.N.M.E."/>
            <person name="Veenhuis M."/>
            <person name="von Doehren H."/>
            <person name="Wagner C."/>
            <person name="Wortman J.R."/>
            <person name="Bovenberg R.A.L."/>
        </authorList>
    </citation>
    <scope>NUCLEOTIDE SEQUENCE [LARGE SCALE GENOMIC DNA]</scope>
    <source>
        <strain evidence="2">ATCC 28089 / DSM 1075 / NRRL 1951 / Wisconsin 54-1255</strain>
    </source>
</reference>
<dbReference type="VEuPathDB" id="FungiDB:PCH_Pc13g04850"/>
<proteinExistence type="predicted"/>
<dbReference type="AlphaFoldDB" id="B6H2B9"/>
<dbReference type="Proteomes" id="UP000000724">
    <property type="component" value="Contig Pc00c13"/>
</dbReference>
<gene>
    <name evidence="1" type="ORF">Pc13g04850</name>
    <name evidence="1" type="ORF">PCH_Pc13g04850</name>
</gene>
<dbReference type="HOGENOM" id="CLU_1732089_0_0_1"/>
<keyword evidence="2" id="KW-1185">Reference proteome</keyword>
<accession>B6H2B9</accession>
<sequence length="151" mass="16995">MEGDTYLGKYVPGAFSAVYNISGQTEYFQCTTLYGVSRGDGEKDHDCAWSFERKSWSFHPALVYSVSPSFPIPPKRDVEYTMRPCFPKTALVSKYTNVSYAESVTAPTFPSRNFPGLGLGVVRSELVGCFGKRKISTYQQKKQEYAEGFIY</sequence>
<organism evidence="1 2">
    <name type="scientific">Penicillium rubens (strain ATCC 28089 / DSM 1075 / NRRL 1951 / Wisconsin 54-1255)</name>
    <name type="common">Penicillium chrysogenum</name>
    <dbReference type="NCBI Taxonomy" id="500485"/>
    <lineage>
        <taxon>Eukaryota</taxon>
        <taxon>Fungi</taxon>
        <taxon>Dikarya</taxon>
        <taxon>Ascomycota</taxon>
        <taxon>Pezizomycotina</taxon>
        <taxon>Eurotiomycetes</taxon>
        <taxon>Eurotiomycetidae</taxon>
        <taxon>Eurotiales</taxon>
        <taxon>Aspergillaceae</taxon>
        <taxon>Penicillium</taxon>
        <taxon>Penicillium chrysogenum species complex</taxon>
    </lineage>
</organism>
<protein>
    <submittedName>
        <fullName evidence="1">Uncharacterized protein</fullName>
    </submittedName>
</protein>
<evidence type="ECO:0000313" key="1">
    <source>
        <dbReference type="EMBL" id="CAP91554.1"/>
    </source>
</evidence>